<feature type="domain" description="Interferon-related developmental regulator N-terminal" evidence="3">
    <location>
        <begin position="106"/>
        <end position="415"/>
    </location>
</feature>
<evidence type="ECO:0000256" key="2">
    <source>
        <dbReference type="SAM" id="MobiDB-lite"/>
    </source>
</evidence>
<dbReference type="InterPro" id="IPR007701">
    <property type="entry name" value="Interferon-rel_develop_reg_N"/>
</dbReference>
<dbReference type="InterPro" id="IPR011989">
    <property type="entry name" value="ARM-like"/>
</dbReference>
<proteinExistence type="inferred from homology"/>
<dbReference type="InterPro" id="IPR039777">
    <property type="entry name" value="IFRD"/>
</dbReference>
<dbReference type="SUPFAM" id="SSF48371">
    <property type="entry name" value="ARM repeat"/>
    <property type="match status" value="1"/>
</dbReference>
<dbReference type="Proteomes" id="UP000712281">
    <property type="component" value="Unassembled WGS sequence"/>
</dbReference>
<dbReference type="InterPro" id="IPR016024">
    <property type="entry name" value="ARM-type_fold"/>
</dbReference>
<reference evidence="4" key="1">
    <citation type="submission" date="2019-12" db="EMBL/GenBank/DDBJ databases">
        <title>Genome sequencing and annotation of Brassica cretica.</title>
        <authorList>
            <person name="Studholme D.J."/>
            <person name="Sarris P.F."/>
        </authorList>
    </citation>
    <scope>NUCLEOTIDE SEQUENCE</scope>
    <source>
        <strain evidence="4">PFS-001/15</strain>
        <tissue evidence="4">Leaf</tissue>
    </source>
</reference>
<comment type="caution">
    <text evidence="4">The sequence shown here is derived from an EMBL/GenBank/DDBJ whole genome shotgun (WGS) entry which is preliminary data.</text>
</comment>
<dbReference type="AlphaFoldDB" id="A0A8S9H855"/>
<feature type="domain" description="Interferon-related developmental regulator N-terminal" evidence="3">
    <location>
        <begin position="484"/>
        <end position="793"/>
    </location>
</feature>
<organism evidence="4 5">
    <name type="scientific">Brassica cretica</name>
    <name type="common">Mustard</name>
    <dbReference type="NCBI Taxonomy" id="69181"/>
    <lineage>
        <taxon>Eukaryota</taxon>
        <taxon>Viridiplantae</taxon>
        <taxon>Streptophyta</taxon>
        <taxon>Embryophyta</taxon>
        <taxon>Tracheophyta</taxon>
        <taxon>Spermatophyta</taxon>
        <taxon>Magnoliopsida</taxon>
        <taxon>eudicotyledons</taxon>
        <taxon>Gunneridae</taxon>
        <taxon>Pentapetalae</taxon>
        <taxon>rosids</taxon>
        <taxon>malvids</taxon>
        <taxon>Brassicales</taxon>
        <taxon>Brassicaceae</taxon>
        <taxon>Brassiceae</taxon>
        <taxon>Brassica</taxon>
    </lineage>
</organism>
<evidence type="ECO:0000256" key="1">
    <source>
        <dbReference type="ARBA" id="ARBA00008828"/>
    </source>
</evidence>
<evidence type="ECO:0000313" key="4">
    <source>
        <dbReference type="EMBL" id="KAF2553310.1"/>
    </source>
</evidence>
<name>A0A8S9H855_BRACR</name>
<evidence type="ECO:0000313" key="5">
    <source>
        <dbReference type="Proteomes" id="UP000712281"/>
    </source>
</evidence>
<dbReference type="Pfam" id="PF05004">
    <property type="entry name" value="IFRD"/>
    <property type="match status" value="2"/>
</dbReference>
<dbReference type="Gene3D" id="1.25.10.10">
    <property type="entry name" value="Leucine-rich Repeat Variant"/>
    <property type="match status" value="2"/>
</dbReference>
<feature type="region of interest" description="Disordered" evidence="2">
    <location>
        <begin position="477"/>
        <end position="499"/>
    </location>
</feature>
<dbReference type="EMBL" id="QGKW02001988">
    <property type="protein sequence ID" value="KAF2553310.1"/>
    <property type="molecule type" value="Genomic_DNA"/>
</dbReference>
<feature type="region of interest" description="Disordered" evidence="2">
    <location>
        <begin position="99"/>
        <end position="120"/>
    </location>
</feature>
<evidence type="ECO:0000259" key="3">
    <source>
        <dbReference type="Pfam" id="PF05004"/>
    </source>
</evidence>
<comment type="similarity">
    <text evidence="1">Belongs to the IFRD family.</text>
</comment>
<gene>
    <name evidence="4" type="ORF">F2Q68_00035081</name>
</gene>
<protein>
    <recommendedName>
        <fullName evidence="3">Interferon-related developmental regulator N-terminal domain-containing protein</fullName>
    </recommendedName>
</protein>
<dbReference type="PANTHER" id="PTHR12354:SF1">
    <property type="entry name" value="INTERFERON-RELATED DEVELOPMENTAL REGULATOR 1"/>
    <property type="match status" value="1"/>
</dbReference>
<sequence>MPLVIQGGREENEIIITSAHQDPTARKRATCESIFHRMVFALRLFPIVVFISPSDTVLVSAKNQPPTRQPPWAKISFDIGKLSFTFAETQRKNARMDLLDSDDDTSSISSSSTMQSERPGMDEVQVHKDVMLDQSLDALYEQRSSTREQALASILNAFNSDLQHEFVEKKFATLLHQCLHCIKKGSIKETSLASHVIGLLALTVGLGDQAQEILEESVTPLSQALKSGREALKITSILECLAVITFVGGANPEQTERSMQIIWQMIHPKLGSNVVATKPSPAVITTVVSSWAFLLTTVDRWTLGPKLWQEIVTYLSSLLEKDDRSVRIAAGEALALIFELRTLEKFAAEAKGSTANGSVKEGSVSQEALMNMHGVKSKVTNQVRDLAAEAGGKGSAKKDLNTQRSLFKDLVEFLENGVAPETSTKVGGDSLQTSTWYQMIQLNFLKHFLGGGFIKHMQILSITFAETQRKNARMDLFDSDDDTSSISSSSTMQSERPRMDEVQVHKDVMLDQSLDALYEKRSSTREQALASIVDAFNSDLQHEFVKNKFATLLHQCLHCIKKGSTKETSLASHVIGLLALTVGLGDQAQEILEESVIPLSQALKSSREALKITSILECLAVITFVGGANPEQTERSMQIIWQMIHPKLGSNVVATKPSPAVITTVVSSWAFLLTTVDRWTLGPKLWQEIVTYLSSLLEKDDRSVRIAAGEALALIFELRTLEKFAAEAKGSTANGSVKEGSVSQEALMNMHGVKSKVTNQVRDLAAEAGGKGSAKKDLNTQRSLFKDLVEFLENGVAPETSTKVGGDSLQTSTWYQMIQVSLDLHVTFSTVEFFEAFPWGWLYQAYA</sequence>
<feature type="non-terminal residue" evidence="4">
    <location>
        <position position="1"/>
    </location>
</feature>
<dbReference type="PANTHER" id="PTHR12354">
    <property type="entry name" value="INTERFERON-RELATED DEVELOPMENTAL REGULATOR"/>
    <property type="match status" value="1"/>
</dbReference>
<accession>A0A8S9H855</accession>